<dbReference type="InterPro" id="IPR036388">
    <property type="entry name" value="WH-like_DNA-bd_sf"/>
</dbReference>
<dbReference type="Pfam" id="PF12802">
    <property type="entry name" value="MarR_2"/>
    <property type="match status" value="1"/>
</dbReference>
<dbReference type="Proteomes" id="UP001595816">
    <property type="component" value="Unassembled WGS sequence"/>
</dbReference>
<organism evidence="2 3">
    <name type="scientific">Hamadaea flava</name>
    <dbReference type="NCBI Taxonomy" id="1742688"/>
    <lineage>
        <taxon>Bacteria</taxon>
        <taxon>Bacillati</taxon>
        <taxon>Actinomycetota</taxon>
        <taxon>Actinomycetes</taxon>
        <taxon>Micromonosporales</taxon>
        <taxon>Micromonosporaceae</taxon>
        <taxon>Hamadaea</taxon>
    </lineage>
</organism>
<proteinExistence type="predicted"/>
<gene>
    <name evidence="2" type="ORF">ACFOZ4_31080</name>
</gene>
<dbReference type="PANTHER" id="PTHR33164">
    <property type="entry name" value="TRANSCRIPTIONAL REGULATOR, MARR FAMILY"/>
    <property type="match status" value="1"/>
</dbReference>
<dbReference type="EMBL" id="JBHSAY010000020">
    <property type="protein sequence ID" value="MFC4135077.1"/>
    <property type="molecule type" value="Genomic_DNA"/>
</dbReference>
<feature type="domain" description="HTH marR-type" evidence="1">
    <location>
        <begin position="18"/>
        <end position="150"/>
    </location>
</feature>
<dbReference type="InterPro" id="IPR036390">
    <property type="entry name" value="WH_DNA-bd_sf"/>
</dbReference>
<sequence length="168" mass="18411">MGTPAEARWLSSEETCSWLALNAVMIKLPFALDAQLQRDAGLNHFEYQVLAGLSQSPGRSMRMSDLAVLANGSLSRLSHVVGRLEKRGWVRREPDPDDGRFTLALLTDHGWDKVVATAPGHVAAVRKYVFDALTPEQARQLAEIGAKVIQAIDPNDHCLEFHGPAADD</sequence>
<dbReference type="InterPro" id="IPR000835">
    <property type="entry name" value="HTH_MarR-typ"/>
</dbReference>
<evidence type="ECO:0000313" key="3">
    <source>
        <dbReference type="Proteomes" id="UP001595816"/>
    </source>
</evidence>
<dbReference type="SMART" id="SM00347">
    <property type="entry name" value="HTH_MARR"/>
    <property type="match status" value="1"/>
</dbReference>
<dbReference type="PANTHER" id="PTHR33164:SF99">
    <property type="entry name" value="MARR FAMILY REGULATORY PROTEIN"/>
    <property type="match status" value="1"/>
</dbReference>
<evidence type="ECO:0000259" key="1">
    <source>
        <dbReference type="PROSITE" id="PS50995"/>
    </source>
</evidence>
<evidence type="ECO:0000313" key="2">
    <source>
        <dbReference type="EMBL" id="MFC4135077.1"/>
    </source>
</evidence>
<dbReference type="InterPro" id="IPR039422">
    <property type="entry name" value="MarR/SlyA-like"/>
</dbReference>
<dbReference type="PROSITE" id="PS50995">
    <property type="entry name" value="HTH_MARR_2"/>
    <property type="match status" value="1"/>
</dbReference>
<dbReference type="Gene3D" id="1.10.10.10">
    <property type="entry name" value="Winged helix-like DNA-binding domain superfamily/Winged helix DNA-binding domain"/>
    <property type="match status" value="1"/>
</dbReference>
<dbReference type="SUPFAM" id="SSF46785">
    <property type="entry name" value="Winged helix' DNA-binding domain"/>
    <property type="match status" value="1"/>
</dbReference>
<comment type="caution">
    <text evidence="2">The sequence shown here is derived from an EMBL/GenBank/DDBJ whole genome shotgun (WGS) entry which is preliminary data.</text>
</comment>
<protein>
    <submittedName>
        <fullName evidence="2">MarR family winged helix-turn-helix transcriptional regulator</fullName>
    </submittedName>
</protein>
<reference evidence="3" key="1">
    <citation type="journal article" date="2019" name="Int. J. Syst. Evol. Microbiol.">
        <title>The Global Catalogue of Microorganisms (GCM) 10K type strain sequencing project: providing services to taxonomists for standard genome sequencing and annotation.</title>
        <authorList>
            <consortium name="The Broad Institute Genomics Platform"/>
            <consortium name="The Broad Institute Genome Sequencing Center for Infectious Disease"/>
            <person name="Wu L."/>
            <person name="Ma J."/>
        </authorList>
    </citation>
    <scope>NUCLEOTIDE SEQUENCE [LARGE SCALE GENOMIC DNA]</scope>
    <source>
        <strain evidence="3">CGMCC 4.7289</strain>
    </source>
</reference>
<keyword evidence="3" id="KW-1185">Reference proteome</keyword>
<accession>A0ABV8LVI5</accession>
<name>A0ABV8LVI5_9ACTN</name>
<dbReference type="RefSeq" id="WP_253762928.1">
    <property type="nucleotide sequence ID" value="NZ_JAMZDZ010000001.1"/>
</dbReference>